<evidence type="ECO:0000259" key="5">
    <source>
        <dbReference type="Pfam" id="PF18133"/>
    </source>
</evidence>
<dbReference type="CDD" id="cd00880">
    <property type="entry name" value="Era_like"/>
    <property type="match status" value="1"/>
</dbReference>
<evidence type="ECO:0000313" key="6">
    <source>
        <dbReference type="EMBL" id="NWO22498.1"/>
    </source>
</evidence>
<dbReference type="SUPFAM" id="SSF52540">
    <property type="entry name" value="P-loop containing nucleoside triphosphate hydrolases"/>
    <property type="match status" value="1"/>
</dbReference>
<keyword evidence="2" id="KW-0342">GTP-binding</keyword>
<reference evidence="6 7" key="1">
    <citation type="submission" date="2020-06" db="EMBL/GenBank/DDBJ databases">
        <title>Mogibacterium timidum strain W9173 genomic sequence.</title>
        <authorList>
            <person name="Wade W.G."/>
            <person name="Johnston C.D."/>
            <person name="Chen T."/>
            <person name="Dewhirst F.E."/>
        </authorList>
    </citation>
    <scope>NUCLEOTIDE SEQUENCE [LARGE SCALE GENOMIC DNA]</scope>
    <source>
        <strain evidence="6 7">W9173</strain>
    </source>
</reference>
<evidence type="ECO:0000256" key="2">
    <source>
        <dbReference type="ARBA" id="ARBA00023134"/>
    </source>
</evidence>
<dbReference type="AlphaFoldDB" id="A0A7Y8VQ23"/>
<keyword evidence="1" id="KW-0547">Nucleotide-binding</keyword>
<dbReference type="Proteomes" id="UP000526307">
    <property type="component" value="Unassembled WGS sequence"/>
</dbReference>
<sequence>MGLNDTPSGNRFTIGLFGPRNAGKSSLVNKLLGQELVLTSEVAGTTTDPVYKSMELLPLGPVLFIDTAGLDDEGELGLKRVDKSYEILRKCDLAVFVLDATRHESQFPEMAREFLAEAGKRKLPAVVAINKYEGGAEEAEIRSQFDLPADIAPVCTNALNGTGIDRLKQAIVSAARFEEPEIGLTDGIVNAGDVVLLVTPIDSAAPKGRLILPQQQVIRDILDKGAMALVSKEAEVKSALAALGRSPDIVITDSQAFKSVANDIPADMPLTSFSIIFSRQKGNLELQLRGALALGTLAAGDKVLISEGCTHHRQCNDIGTVKIPKLVRKVQPDVEFDWTSGGEYPGDLSKYKLIIHCGACMLNRREMQYRLREADAQGVPIANYGMVIAYCNGILERAIRPFGLRRIDNGF</sequence>
<dbReference type="InterPro" id="IPR006073">
    <property type="entry name" value="GTP-bd"/>
</dbReference>
<dbReference type="InterPro" id="IPR040644">
    <property type="entry name" value="HydF_tetramer"/>
</dbReference>
<dbReference type="NCBIfam" id="TIGR00231">
    <property type="entry name" value="small_GTP"/>
    <property type="match status" value="1"/>
</dbReference>
<dbReference type="PANTHER" id="PTHR42714:SF6">
    <property type="entry name" value="TRANSLATION INITIATION FACTOR IF-2"/>
    <property type="match status" value="1"/>
</dbReference>
<dbReference type="GO" id="GO:0030488">
    <property type="term" value="P:tRNA methylation"/>
    <property type="evidence" value="ECO:0007669"/>
    <property type="project" value="TreeGrafter"/>
</dbReference>
<dbReference type="RefSeq" id="WP_036381375.1">
    <property type="nucleotide sequence ID" value="NZ_CAJPUB010000006.1"/>
</dbReference>
<name>A0A7Y8VQ23_9FIRM</name>
<comment type="caution">
    <text evidence="6">The sequence shown here is derived from an EMBL/GenBank/DDBJ whole genome shotgun (WGS) entry which is preliminary data.</text>
</comment>
<dbReference type="Gene3D" id="3.40.50.11410">
    <property type="match status" value="1"/>
</dbReference>
<evidence type="ECO:0000259" key="3">
    <source>
        <dbReference type="Pfam" id="PF01926"/>
    </source>
</evidence>
<dbReference type="Pfam" id="PF18128">
    <property type="entry name" value="HydF_dimer"/>
    <property type="match status" value="1"/>
</dbReference>
<dbReference type="InterPro" id="IPR027417">
    <property type="entry name" value="P-loop_NTPase"/>
</dbReference>
<dbReference type="EMBL" id="JABXYR010000001">
    <property type="protein sequence ID" value="NWO22498.1"/>
    <property type="molecule type" value="Genomic_DNA"/>
</dbReference>
<feature type="domain" description="G" evidence="3">
    <location>
        <begin position="13"/>
        <end position="131"/>
    </location>
</feature>
<dbReference type="GO" id="GO:0005737">
    <property type="term" value="C:cytoplasm"/>
    <property type="evidence" value="ECO:0007669"/>
    <property type="project" value="TreeGrafter"/>
</dbReference>
<dbReference type="Gene3D" id="3.40.50.300">
    <property type="entry name" value="P-loop containing nucleotide triphosphate hydrolases"/>
    <property type="match status" value="1"/>
</dbReference>
<proteinExistence type="predicted"/>
<dbReference type="InterPro" id="IPR041606">
    <property type="entry name" value="HydF_dimer"/>
</dbReference>
<accession>A0A7Y8VQ23</accession>
<dbReference type="NCBIfam" id="TIGR03918">
    <property type="entry name" value="GTP_HydF"/>
    <property type="match status" value="1"/>
</dbReference>
<dbReference type="InterPro" id="IPR005225">
    <property type="entry name" value="Small_GTP-bd"/>
</dbReference>
<keyword evidence="7" id="KW-1185">Reference proteome</keyword>
<feature type="domain" description="Hydrogen maturase F dimerization" evidence="4">
    <location>
        <begin position="185"/>
        <end position="282"/>
    </location>
</feature>
<dbReference type="Pfam" id="PF18133">
    <property type="entry name" value="HydF_tetramer"/>
    <property type="match status" value="1"/>
</dbReference>
<dbReference type="Gene3D" id="3.40.50.11420">
    <property type="match status" value="1"/>
</dbReference>
<dbReference type="PANTHER" id="PTHR42714">
    <property type="entry name" value="TRNA MODIFICATION GTPASE GTPBP3"/>
    <property type="match status" value="1"/>
</dbReference>
<dbReference type="GO" id="GO:0005525">
    <property type="term" value="F:GTP binding"/>
    <property type="evidence" value="ECO:0007669"/>
    <property type="project" value="UniProtKB-KW"/>
</dbReference>
<protein>
    <submittedName>
        <fullName evidence="6">[FeFe] hydrogenase H-cluster maturation GTPase HydF</fullName>
    </submittedName>
</protein>
<dbReference type="Pfam" id="PF01926">
    <property type="entry name" value="MMR_HSR1"/>
    <property type="match status" value="1"/>
</dbReference>
<evidence type="ECO:0000259" key="4">
    <source>
        <dbReference type="Pfam" id="PF18128"/>
    </source>
</evidence>
<evidence type="ECO:0000313" key="7">
    <source>
        <dbReference type="Proteomes" id="UP000526307"/>
    </source>
</evidence>
<gene>
    <name evidence="6" type="primary">hydF</name>
    <name evidence="6" type="ORF">HW270_00130</name>
</gene>
<dbReference type="InterPro" id="IPR023873">
    <property type="entry name" value="FeFe-hyd_GTPase_HydF"/>
</dbReference>
<feature type="domain" description="Hydrogen maturase F tetramerization" evidence="5">
    <location>
        <begin position="288"/>
        <end position="401"/>
    </location>
</feature>
<evidence type="ECO:0000256" key="1">
    <source>
        <dbReference type="ARBA" id="ARBA00022741"/>
    </source>
</evidence>
<organism evidence="6 7">
    <name type="scientific">Mogibacterium timidum</name>
    <dbReference type="NCBI Taxonomy" id="35519"/>
    <lineage>
        <taxon>Bacteria</taxon>
        <taxon>Bacillati</taxon>
        <taxon>Bacillota</taxon>
        <taxon>Clostridia</taxon>
        <taxon>Peptostreptococcales</taxon>
        <taxon>Anaerovoracaceae</taxon>
        <taxon>Mogibacterium</taxon>
    </lineage>
</organism>
<dbReference type="GO" id="GO:0002098">
    <property type="term" value="P:tRNA wobble uridine modification"/>
    <property type="evidence" value="ECO:0007669"/>
    <property type="project" value="TreeGrafter"/>
</dbReference>